<dbReference type="InterPro" id="IPR001279">
    <property type="entry name" value="Metallo-B-lactamas"/>
</dbReference>
<dbReference type="PANTHER" id="PTHR42951:SF17">
    <property type="entry name" value="METALLO-BETA-LACTAMASE DOMAIN-CONTAINING PROTEIN"/>
    <property type="match status" value="1"/>
</dbReference>
<feature type="region of interest" description="Disordered" evidence="1">
    <location>
        <begin position="1"/>
        <end position="25"/>
    </location>
</feature>
<protein>
    <submittedName>
        <fullName evidence="3">Glyoxylase-like metal-dependent hydrolase (Beta-lactamase superfamily II)</fullName>
    </submittedName>
</protein>
<dbReference type="SMART" id="SM00849">
    <property type="entry name" value="Lactamase_B"/>
    <property type="match status" value="1"/>
</dbReference>
<proteinExistence type="predicted"/>
<gene>
    <name evidence="3" type="ORF">ABID49_001374</name>
</gene>
<dbReference type="CDD" id="cd07721">
    <property type="entry name" value="yflN-like_MBL-fold"/>
    <property type="match status" value="1"/>
</dbReference>
<evidence type="ECO:0000256" key="1">
    <source>
        <dbReference type="SAM" id="MobiDB-lite"/>
    </source>
</evidence>
<evidence type="ECO:0000313" key="3">
    <source>
        <dbReference type="EMBL" id="MET3575469.1"/>
    </source>
</evidence>
<reference evidence="3 4" key="1">
    <citation type="submission" date="2024-06" db="EMBL/GenBank/DDBJ databases">
        <title>Genomic Encyclopedia of Type Strains, Phase IV (KMG-IV): sequencing the most valuable type-strain genomes for metagenomic binning, comparative biology and taxonomic classification.</title>
        <authorList>
            <person name="Goeker M."/>
        </authorList>
    </citation>
    <scope>NUCLEOTIDE SEQUENCE [LARGE SCALE GENOMIC DNA]</scope>
    <source>
        <strain evidence="3 4">DSM 26128</strain>
    </source>
</reference>
<dbReference type="EMBL" id="JBEPLW010000008">
    <property type="protein sequence ID" value="MET3575469.1"/>
    <property type="molecule type" value="Genomic_DNA"/>
</dbReference>
<dbReference type="Pfam" id="PF00753">
    <property type="entry name" value="Lactamase_B"/>
    <property type="match status" value="1"/>
</dbReference>
<keyword evidence="4" id="KW-1185">Reference proteome</keyword>
<dbReference type="Gene3D" id="3.60.15.10">
    <property type="entry name" value="Ribonuclease Z/Hydroxyacylglutathione hydrolase-like"/>
    <property type="match status" value="1"/>
</dbReference>
<sequence>MDHQEPMERSASTERMQPITSVNSGDGIPMGEDLYSFTIQIVNVIFYGRPGPGNEWVLIDAGMPKSGEKIIGEAVKRFGEDNPPKAIILTHAHFDHIGGLIDVLEKWDVPVYAHPLEIPYITGMRDYPDPDMTVEGGMIAKMSKLFPTEAIDIGSRAYELPEDGTVPHMPGWQWIHTPGHSEGHVSLFRESDGALIAGDAFVTVKQDAMYKVMTQELELSGPPVYLTPDWESAESSVKALAMLQPRIALTGHGVPVSGEYLQNHLGRLAEHFKELAVPDHGKYVDGQDKE</sequence>
<name>A0ABV2GBD0_9BACL</name>
<dbReference type="InterPro" id="IPR050855">
    <property type="entry name" value="NDM-1-like"/>
</dbReference>
<feature type="compositionally biased region" description="Basic and acidic residues" evidence="1">
    <location>
        <begin position="1"/>
        <end position="12"/>
    </location>
</feature>
<evidence type="ECO:0000259" key="2">
    <source>
        <dbReference type="SMART" id="SM00849"/>
    </source>
</evidence>
<comment type="caution">
    <text evidence="3">The sequence shown here is derived from an EMBL/GenBank/DDBJ whole genome shotgun (WGS) entry which is preliminary data.</text>
</comment>
<dbReference type="PANTHER" id="PTHR42951">
    <property type="entry name" value="METALLO-BETA-LACTAMASE DOMAIN-CONTAINING"/>
    <property type="match status" value="1"/>
</dbReference>
<organism evidence="3 4">
    <name type="scientific">Bhargavaea ullalensis</name>
    <dbReference type="NCBI Taxonomy" id="1265685"/>
    <lineage>
        <taxon>Bacteria</taxon>
        <taxon>Bacillati</taxon>
        <taxon>Bacillota</taxon>
        <taxon>Bacilli</taxon>
        <taxon>Bacillales</taxon>
        <taxon>Caryophanaceae</taxon>
        <taxon>Bhargavaea</taxon>
    </lineage>
</organism>
<evidence type="ECO:0000313" key="4">
    <source>
        <dbReference type="Proteomes" id="UP001549099"/>
    </source>
</evidence>
<dbReference type="SUPFAM" id="SSF56281">
    <property type="entry name" value="Metallo-hydrolase/oxidoreductase"/>
    <property type="match status" value="1"/>
</dbReference>
<dbReference type="Proteomes" id="UP001549099">
    <property type="component" value="Unassembled WGS sequence"/>
</dbReference>
<dbReference type="InterPro" id="IPR036866">
    <property type="entry name" value="RibonucZ/Hydroxyglut_hydro"/>
</dbReference>
<accession>A0ABV2GBD0</accession>
<feature type="compositionally biased region" description="Polar residues" evidence="1">
    <location>
        <begin position="13"/>
        <end position="24"/>
    </location>
</feature>
<feature type="domain" description="Metallo-beta-lactamase" evidence="2">
    <location>
        <begin position="41"/>
        <end position="252"/>
    </location>
</feature>